<dbReference type="PANTHER" id="PTHR42978:SF2">
    <property type="entry name" value="102 KBASES UNSTABLE REGION: FROM 1 TO 119443"/>
    <property type="match status" value="1"/>
</dbReference>
<dbReference type="Proteomes" id="UP000595897">
    <property type="component" value="Chromosome"/>
</dbReference>
<dbReference type="SMART" id="SM00849">
    <property type="entry name" value="Lactamase_B"/>
    <property type="match status" value="1"/>
</dbReference>
<dbReference type="SUPFAM" id="SSF56281">
    <property type="entry name" value="Metallo-hydrolase/oxidoreductase"/>
    <property type="match status" value="1"/>
</dbReference>
<dbReference type="EMBL" id="AP024169">
    <property type="protein sequence ID" value="BCN31908.1"/>
    <property type="molecule type" value="Genomic_DNA"/>
</dbReference>
<keyword evidence="3" id="KW-0479">Metal-binding</keyword>
<evidence type="ECO:0000256" key="1">
    <source>
        <dbReference type="ARBA" id="ARBA00001947"/>
    </source>
</evidence>
<protein>
    <recommendedName>
        <fullName evidence="6">Metallo-beta-lactamase domain-containing protein</fullName>
    </recommendedName>
</protein>
<proteinExistence type="inferred from homology"/>
<evidence type="ECO:0000256" key="2">
    <source>
        <dbReference type="ARBA" id="ARBA00007749"/>
    </source>
</evidence>
<dbReference type="InterPro" id="IPR051013">
    <property type="entry name" value="MBL_superfamily_lactonases"/>
</dbReference>
<evidence type="ECO:0000256" key="5">
    <source>
        <dbReference type="ARBA" id="ARBA00022833"/>
    </source>
</evidence>
<evidence type="ECO:0000256" key="3">
    <source>
        <dbReference type="ARBA" id="ARBA00022723"/>
    </source>
</evidence>
<comment type="similarity">
    <text evidence="2">Belongs to the metallo-beta-lactamase superfamily.</text>
</comment>
<comment type="cofactor">
    <cofactor evidence="1">
        <name>Zn(2+)</name>
        <dbReference type="ChEBI" id="CHEBI:29105"/>
    </cofactor>
</comment>
<evidence type="ECO:0000256" key="4">
    <source>
        <dbReference type="ARBA" id="ARBA00022801"/>
    </source>
</evidence>
<name>A0A7R7IDN7_9FIRM</name>
<dbReference type="GO" id="GO:0046872">
    <property type="term" value="F:metal ion binding"/>
    <property type="evidence" value="ECO:0007669"/>
    <property type="project" value="UniProtKB-KW"/>
</dbReference>
<gene>
    <name evidence="7" type="ORF">bsdtb5_32030</name>
</gene>
<feature type="domain" description="Metallo-beta-lactamase" evidence="6">
    <location>
        <begin position="47"/>
        <end position="278"/>
    </location>
</feature>
<evidence type="ECO:0000259" key="6">
    <source>
        <dbReference type="SMART" id="SM00849"/>
    </source>
</evidence>
<keyword evidence="8" id="KW-1185">Reference proteome</keyword>
<dbReference type="Pfam" id="PF00753">
    <property type="entry name" value="Lactamase_B"/>
    <property type="match status" value="1"/>
</dbReference>
<evidence type="ECO:0000313" key="7">
    <source>
        <dbReference type="EMBL" id="BCN31908.1"/>
    </source>
</evidence>
<dbReference type="InterPro" id="IPR036866">
    <property type="entry name" value="RibonucZ/Hydroxyglut_hydro"/>
</dbReference>
<sequence>MMDKIKIHVMHTGYVCVSPDLPFGGENCSAIKASGIFGRKENRLWLPVSVYLIEHPQGKILVDCGWHRNMSPNGTLDKAAQIKSLGSLFLYLVNQGKIEKGAAIDEQLKRLGLKTSDLDYVLLTHLDCDHANGVGLVKDAKKILVALDEVECAKRHSAVRYKKKWWKDVSLTEFDWNDTEGPVRKSYDLFGDGSIELINIPGHADGLFAVKVKNVDGKFVLLFSDGGYAEKSWKQMITSGISLDRDKQKKSLQWIREQSMDANCLESLANHDPSVIPHVILL</sequence>
<dbReference type="KEGG" id="ahb:bsdtb5_32030"/>
<keyword evidence="5" id="KW-0862">Zinc</keyword>
<organism evidence="7 8">
    <name type="scientific">Anaeromicropila herbilytica</name>
    <dbReference type="NCBI Taxonomy" id="2785025"/>
    <lineage>
        <taxon>Bacteria</taxon>
        <taxon>Bacillati</taxon>
        <taxon>Bacillota</taxon>
        <taxon>Clostridia</taxon>
        <taxon>Lachnospirales</taxon>
        <taxon>Lachnospiraceae</taxon>
        <taxon>Anaeromicropila</taxon>
    </lineage>
</organism>
<dbReference type="PANTHER" id="PTHR42978">
    <property type="entry name" value="QUORUM-QUENCHING LACTONASE YTNP-RELATED-RELATED"/>
    <property type="match status" value="1"/>
</dbReference>
<dbReference type="GO" id="GO:0016787">
    <property type="term" value="F:hydrolase activity"/>
    <property type="evidence" value="ECO:0007669"/>
    <property type="project" value="UniProtKB-KW"/>
</dbReference>
<accession>A0A7R7IDN7</accession>
<evidence type="ECO:0000313" key="8">
    <source>
        <dbReference type="Proteomes" id="UP000595897"/>
    </source>
</evidence>
<dbReference type="InterPro" id="IPR001279">
    <property type="entry name" value="Metallo-B-lactamas"/>
</dbReference>
<dbReference type="CDD" id="cd07729">
    <property type="entry name" value="AHL_lactonase_MBL-fold"/>
    <property type="match status" value="1"/>
</dbReference>
<keyword evidence="4" id="KW-0378">Hydrolase</keyword>
<dbReference type="AlphaFoldDB" id="A0A7R7IDN7"/>
<dbReference type="Gene3D" id="3.60.15.10">
    <property type="entry name" value="Ribonuclease Z/Hydroxyacylglutathione hydrolase-like"/>
    <property type="match status" value="1"/>
</dbReference>
<reference evidence="7 8" key="1">
    <citation type="submission" date="2020-11" db="EMBL/GenBank/DDBJ databases">
        <title>Draft genome sequencing of a Lachnospiraceae strain isolated from anoxic soil subjected to BSD treatment.</title>
        <authorList>
            <person name="Uek A."/>
            <person name="Tonouchi A."/>
        </authorList>
    </citation>
    <scope>NUCLEOTIDE SEQUENCE [LARGE SCALE GENOMIC DNA]</scope>
    <source>
        <strain evidence="7 8">TB5</strain>
    </source>
</reference>